<sequence length="131" mass="14582">MEQFIHHILNKYMSEELNRLPRVLIGHSMGGLIATHLAMRLPANFFAAVVLSGPAYAACNEPCTLTKKLVSGVSRCLPKLPLTHISASFVSHNKAVVELVKNDPFYCNAPLRARFLHELLQAQCEVFARVK</sequence>
<dbReference type="InterPro" id="IPR029058">
    <property type="entry name" value="AB_hydrolase_fold"/>
</dbReference>
<dbReference type="AlphaFoldDB" id="A0A0A9X023"/>
<protein>
    <submittedName>
        <fullName evidence="2">Monoglyceride lipase</fullName>
    </submittedName>
</protein>
<reference evidence="2" key="1">
    <citation type="journal article" date="2014" name="PLoS ONE">
        <title>Transcriptome-Based Identification of ABC Transporters in the Western Tarnished Plant Bug Lygus hesperus.</title>
        <authorList>
            <person name="Hull J.J."/>
            <person name="Chaney K."/>
            <person name="Geib S.M."/>
            <person name="Fabrick J.A."/>
            <person name="Brent C.S."/>
            <person name="Walsh D."/>
            <person name="Lavine L.C."/>
        </authorList>
    </citation>
    <scope>NUCLEOTIDE SEQUENCE</scope>
</reference>
<accession>A0A0A9X023</accession>
<dbReference type="InterPro" id="IPR051044">
    <property type="entry name" value="MAG_DAG_Lipase"/>
</dbReference>
<dbReference type="SUPFAM" id="SSF53474">
    <property type="entry name" value="alpha/beta-Hydrolases"/>
    <property type="match status" value="1"/>
</dbReference>
<feature type="domain" description="Serine aminopeptidase S33" evidence="1">
    <location>
        <begin position="11"/>
        <end position="129"/>
    </location>
</feature>
<proteinExistence type="predicted"/>
<dbReference type="Gene3D" id="3.40.50.1820">
    <property type="entry name" value="alpha/beta hydrolase"/>
    <property type="match status" value="1"/>
</dbReference>
<reference evidence="2" key="2">
    <citation type="submission" date="2014-07" db="EMBL/GenBank/DDBJ databases">
        <authorList>
            <person name="Hull J."/>
        </authorList>
    </citation>
    <scope>NUCLEOTIDE SEQUENCE</scope>
</reference>
<evidence type="ECO:0000313" key="2">
    <source>
        <dbReference type="EMBL" id="JAG10455.1"/>
    </source>
</evidence>
<dbReference type="InterPro" id="IPR022742">
    <property type="entry name" value="Hydrolase_4"/>
</dbReference>
<gene>
    <name evidence="2" type="primary">MGLL</name>
    <name evidence="2" type="ORF">CM83_38141</name>
</gene>
<dbReference type="EMBL" id="GBHO01033149">
    <property type="protein sequence ID" value="JAG10455.1"/>
    <property type="molecule type" value="Transcribed_RNA"/>
</dbReference>
<dbReference type="Pfam" id="PF12146">
    <property type="entry name" value="Hydrolase_4"/>
    <property type="match status" value="1"/>
</dbReference>
<dbReference type="PANTHER" id="PTHR11614">
    <property type="entry name" value="PHOSPHOLIPASE-RELATED"/>
    <property type="match status" value="1"/>
</dbReference>
<name>A0A0A9X023_LYGHE</name>
<organism evidence="2">
    <name type="scientific">Lygus hesperus</name>
    <name type="common">Western plant bug</name>
    <dbReference type="NCBI Taxonomy" id="30085"/>
    <lineage>
        <taxon>Eukaryota</taxon>
        <taxon>Metazoa</taxon>
        <taxon>Ecdysozoa</taxon>
        <taxon>Arthropoda</taxon>
        <taxon>Hexapoda</taxon>
        <taxon>Insecta</taxon>
        <taxon>Pterygota</taxon>
        <taxon>Neoptera</taxon>
        <taxon>Paraneoptera</taxon>
        <taxon>Hemiptera</taxon>
        <taxon>Heteroptera</taxon>
        <taxon>Panheteroptera</taxon>
        <taxon>Cimicomorpha</taxon>
        <taxon>Miridae</taxon>
        <taxon>Mirini</taxon>
        <taxon>Lygus</taxon>
    </lineage>
</organism>
<evidence type="ECO:0000259" key="1">
    <source>
        <dbReference type="Pfam" id="PF12146"/>
    </source>
</evidence>